<evidence type="ECO:0000313" key="3">
    <source>
        <dbReference type="EMBL" id="CUV34011.1"/>
    </source>
</evidence>
<accession>A0A0S4UNU5</accession>
<dbReference type="EMBL" id="LN899824">
    <property type="protein sequence ID" value="CUV28383.1"/>
    <property type="molecule type" value="Genomic_DNA"/>
</dbReference>
<reference evidence="1" key="1">
    <citation type="submission" date="2015-10" db="EMBL/GenBank/DDBJ databases">
        <authorList>
            <person name="Gilbert D.G."/>
        </authorList>
    </citation>
    <scope>NUCLEOTIDE SEQUENCE</scope>
    <source>
        <strain evidence="1">Phyl III-seqv23</strain>
    </source>
</reference>
<name>A0A0S4UNU5_RALSL</name>
<evidence type="ECO:0000313" key="4">
    <source>
        <dbReference type="EMBL" id="CUV42172.1"/>
    </source>
</evidence>
<organism evidence="1">
    <name type="scientific">Ralstonia solanacearum</name>
    <name type="common">Pseudomonas solanacearum</name>
    <dbReference type="NCBI Taxonomy" id="305"/>
    <lineage>
        <taxon>Bacteria</taxon>
        <taxon>Pseudomonadati</taxon>
        <taxon>Pseudomonadota</taxon>
        <taxon>Betaproteobacteria</taxon>
        <taxon>Burkholderiales</taxon>
        <taxon>Burkholderiaceae</taxon>
        <taxon>Ralstonia</taxon>
        <taxon>Ralstonia solanacearum species complex</taxon>
    </lineage>
</organism>
<sequence length="151" mass="16971">MDVLLIDMPAQQRSRYFGDHDWARPVVEAILTLNPSRFYDLLVFTVSLAANAMERREGLTWLLIAARYGRRSSLAEIVGFAKSQPEDVQRLLLPVLLLDGGRAALALARRRNKFYCVDYFGPGATVERPARTGQLAVAIRRSPMAPHESDE</sequence>
<gene>
    <name evidence="1" type="ORF">RUN1744_v1_510004</name>
    <name evidence="2" type="ORF">RUN1985_v1_210009</name>
    <name evidence="3" type="ORF">TD1301_v1_700005</name>
    <name evidence="4" type="ORF">TF3108_v1_1090020</name>
</gene>
<evidence type="ECO:0000313" key="1">
    <source>
        <dbReference type="EMBL" id="CUV23883.1"/>
    </source>
</evidence>
<proteinExistence type="predicted"/>
<dbReference type="AlphaFoldDB" id="A0A0S4UNU5"/>
<dbReference type="EMBL" id="LN899823">
    <property type="protein sequence ID" value="CUV23883.1"/>
    <property type="molecule type" value="Genomic_DNA"/>
</dbReference>
<dbReference type="EMBL" id="LN899825">
    <property type="protein sequence ID" value="CUV34011.1"/>
    <property type="molecule type" value="Genomic_DNA"/>
</dbReference>
<evidence type="ECO:0000313" key="2">
    <source>
        <dbReference type="EMBL" id="CUV28383.1"/>
    </source>
</evidence>
<dbReference type="EMBL" id="LN899826">
    <property type="protein sequence ID" value="CUV42172.1"/>
    <property type="molecule type" value="Genomic_DNA"/>
</dbReference>
<protein>
    <submittedName>
        <fullName evidence="1">Uncharacterized protein</fullName>
    </submittedName>
</protein>